<protein>
    <submittedName>
        <fullName evidence="1">Uncharacterized protein</fullName>
    </submittedName>
</protein>
<keyword evidence="2" id="KW-1185">Reference proteome</keyword>
<dbReference type="Proteomes" id="UP000245708">
    <property type="component" value="Unassembled WGS sequence"/>
</dbReference>
<sequence length="65" mass="6977">MRLPNSNDILSIAPDAVGDFIMQHASEKTLSRLVKGLNEDLLEGDETASAMAERALGHLGLMVRG</sequence>
<evidence type="ECO:0000313" key="2">
    <source>
        <dbReference type="Proteomes" id="UP000245708"/>
    </source>
</evidence>
<evidence type="ECO:0000313" key="1">
    <source>
        <dbReference type="EMBL" id="PWK59287.1"/>
    </source>
</evidence>
<comment type="caution">
    <text evidence="1">The sequence shown here is derived from an EMBL/GenBank/DDBJ whole genome shotgun (WGS) entry which is preliminary data.</text>
</comment>
<proteinExistence type="predicted"/>
<name>A0A316GW24_9RHOB</name>
<dbReference type="RefSeq" id="WP_109669641.1">
    <property type="nucleotide sequence ID" value="NZ_QGGW01000008.1"/>
</dbReference>
<accession>A0A316GW24</accession>
<organism evidence="1 2">
    <name type="scientific">Roseicyclus mahoneyensis</name>
    <dbReference type="NCBI Taxonomy" id="164332"/>
    <lineage>
        <taxon>Bacteria</taxon>
        <taxon>Pseudomonadati</taxon>
        <taxon>Pseudomonadota</taxon>
        <taxon>Alphaproteobacteria</taxon>
        <taxon>Rhodobacterales</taxon>
        <taxon>Roseobacteraceae</taxon>
        <taxon>Roseicyclus</taxon>
    </lineage>
</organism>
<gene>
    <name evidence="1" type="ORF">C7455_10854</name>
</gene>
<reference evidence="1 2" key="1">
    <citation type="submission" date="2018-05" db="EMBL/GenBank/DDBJ databases">
        <title>Genomic Encyclopedia of Type Strains, Phase IV (KMG-IV): sequencing the most valuable type-strain genomes for metagenomic binning, comparative biology and taxonomic classification.</title>
        <authorList>
            <person name="Goeker M."/>
        </authorList>
    </citation>
    <scope>NUCLEOTIDE SEQUENCE [LARGE SCALE GENOMIC DNA]</scope>
    <source>
        <strain evidence="1 2">DSM 16097</strain>
    </source>
</reference>
<dbReference type="AlphaFoldDB" id="A0A316GW24"/>
<dbReference type="EMBL" id="QGGW01000008">
    <property type="protein sequence ID" value="PWK59287.1"/>
    <property type="molecule type" value="Genomic_DNA"/>
</dbReference>